<accession>U9UML6</accession>
<feature type="region of interest" description="Disordered" evidence="1">
    <location>
        <begin position="1"/>
        <end position="21"/>
    </location>
</feature>
<dbReference type="HOGENOM" id="CLU_3143714_0_0_1"/>
<name>U9UML6_RHIID</name>
<organism evidence="2">
    <name type="scientific">Rhizophagus irregularis (strain DAOM 181602 / DAOM 197198 / MUCL 43194)</name>
    <name type="common">Arbuscular mycorrhizal fungus</name>
    <name type="synonym">Glomus intraradices</name>
    <dbReference type="NCBI Taxonomy" id="747089"/>
    <lineage>
        <taxon>Eukaryota</taxon>
        <taxon>Fungi</taxon>
        <taxon>Fungi incertae sedis</taxon>
        <taxon>Mucoromycota</taxon>
        <taxon>Glomeromycotina</taxon>
        <taxon>Glomeromycetes</taxon>
        <taxon>Glomerales</taxon>
        <taxon>Glomeraceae</taxon>
        <taxon>Rhizophagus</taxon>
    </lineage>
</organism>
<evidence type="ECO:0000256" key="1">
    <source>
        <dbReference type="SAM" id="MobiDB-lite"/>
    </source>
</evidence>
<proteinExistence type="predicted"/>
<dbReference type="EMBL" id="KI276866">
    <property type="protein sequence ID" value="ESA20947.1"/>
    <property type="molecule type" value="Genomic_DNA"/>
</dbReference>
<feature type="compositionally biased region" description="Basic residues" evidence="1">
    <location>
        <begin position="1"/>
        <end position="12"/>
    </location>
</feature>
<protein>
    <submittedName>
        <fullName evidence="2">Uncharacterized protein</fullName>
    </submittedName>
</protein>
<dbReference type="AlphaFoldDB" id="U9UML6"/>
<sequence length="49" mass="5727">MSRAKQKYHRHDISRMTQLPDGHPDIGTLHKRAYLLSLHFGLTILFHTS</sequence>
<gene>
    <name evidence="2" type="ORF">GLOINDRAFT_17989</name>
</gene>
<evidence type="ECO:0000313" key="2">
    <source>
        <dbReference type="EMBL" id="ESA20947.1"/>
    </source>
</evidence>
<reference evidence="2" key="1">
    <citation type="submission" date="2013-07" db="EMBL/GenBank/DDBJ databases">
        <title>The genome of an arbuscular mycorrhizal fungus provides insights into the evolution of the oldest plant symbiosis.</title>
        <authorList>
            <consortium name="DOE Joint Genome Institute"/>
            <person name="Tisserant E."/>
            <person name="Malbreil M."/>
            <person name="Kuo A."/>
            <person name="Kohler A."/>
            <person name="Symeonidi A."/>
            <person name="Balestrini R."/>
            <person name="Charron P."/>
            <person name="Duensing N."/>
            <person name="Frei-dit-Frey N."/>
            <person name="Gianinazzi-Pearson V."/>
            <person name="Gilbert B."/>
            <person name="Handa Y."/>
            <person name="Hijri M."/>
            <person name="Kaul R."/>
            <person name="Kawaguchi M."/>
            <person name="Krajinski F."/>
            <person name="Lammers P."/>
            <person name="Lapierre D."/>
            <person name="Masclaux F.G."/>
            <person name="Murat C."/>
            <person name="Morin E."/>
            <person name="Ndikumana S."/>
            <person name="Pagni M."/>
            <person name="Petitpierre D."/>
            <person name="Requena N."/>
            <person name="Rosikiewicz P."/>
            <person name="Riley R."/>
            <person name="Saito K."/>
            <person name="San Clemente H."/>
            <person name="Shapiro H."/>
            <person name="van Tuinen D."/>
            <person name="Becard G."/>
            <person name="Bonfante P."/>
            <person name="Paszkowski U."/>
            <person name="Shachar-Hill Y."/>
            <person name="Young J.P."/>
            <person name="Sanders I.R."/>
            <person name="Henrissat B."/>
            <person name="Rensing S.A."/>
            <person name="Grigoriev I.V."/>
            <person name="Corradi N."/>
            <person name="Roux C."/>
            <person name="Martin F."/>
        </authorList>
    </citation>
    <scope>NUCLEOTIDE SEQUENCE</scope>
    <source>
        <strain evidence="2">DAOM 197198</strain>
    </source>
</reference>